<organism evidence="2 3">
    <name type="scientific">Phytophthora boehmeriae</name>
    <dbReference type="NCBI Taxonomy" id="109152"/>
    <lineage>
        <taxon>Eukaryota</taxon>
        <taxon>Sar</taxon>
        <taxon>Stramenopiles</taxon>
        <taxon>Oomycota</taxon>
        <taxon>Peronosporomycetes</taxon>
        <taxon>Peronosporales</taxon>
        <taxon>Peronosporaceae</taxon>
        <taxon>Phytophthora</taxon>
    </lineage>
</organism>
<comment type="caution">
    <text evidence="2">The sequence shown here is derived from an EMBL/GenBank/DDBJ whole genome shotgun (WGS) entry which is preliminary data.</text>
</comment>
<dbReference type="InterPro" id="IPR052607">
    <property type="entry name" value="CEP104-like"/>
</dbReference>
<dbReference type="EMBL" id="JAGDFL010000077">
    <property type="protein sequence ID" value="KAG7398572.1"/>
    <property type="molecule type" value="Genomic_DNA"/>
</dbReference>
<name>A0A8T1WWR5_9STRA</name>
<feature type="compositionally biased region" description="Polar residues" evidence="1">
    <location>
        <begin position="345"/>
        <end position="359"/>
    </location>
</feature>
<feature type="compositionally biased region" description="Basic and acidic residues" evidence="1">
    <location>
        <begin position="125"/>
        <end position="159"/>
    </location>
</feature>
<feature type="compositionally biased region" description="Polar residues" evidence="1">
    <location>
        <begin position="40"/>
        <end position="61"/>
    </location>
</feature>
<feature type="compositionally biased region" description="Basic and acidic residues" evidence="1">
    <location>
        <begin position="386"/>
        <end position="395"/>
    </location>
</feature>
<protein>
    <submittedName>
        <fullName evidence="2">Uncharacterized protein</fullName>
    </submittedName>
</protein>
<dbReference type="OrthoDB" id="74848at2759"/>
<feature type="compositionally biased region" description="Basic and acidic residues" evidence="1">
    <location>
        <begin position="335"/>
        <end position="344"/>
    </location>
</feature>
<gene>
    <name evidence="2" type="ORF">PHYBOEH_010846</name>
</gene>
<reference evidence="2" key="1">
    <citation type="submission" date="2021-02" db="EMBL/GenBank/DDBJ databases">
        <authorList>
            <person name="Palmer J.M."/>
        </authorList>
    </citation>
    <scope>NUCLEOTIDE SEQUENCE</scope>
    <source>
        <strain evidence="2">SCRP23</strain>
    </source>
</reference>
<feature type="compositionally biased region" description="Acidic residues" evidence="1">
    <location>
        <begin position="234"/>
        <end position="246"/>
    </location>
</feature>
<feature type="compositionally biased region" description="Acidic residues" evidence="1">
    <location>
        <begin position="396"/>
        <end position="408"/>
    </location>
</feature>
<keyword evidence="3" id="KW-1185">Reference proteome</keyword>
<feature type="compositionally biased region" description="Basic and acidic residues" evidence="1">
    <location>
        <begin position="174"/>
        <end position="205"/>
    </location>
</feature>
<dbReference type="AlphaFoldDB" id="A0A8T1WWR5"/>
<feature type="region of interest" description="Disordered" evidence="1">
    <location>
        <begin position="1"/>
        <end position="253"/>
    </location>
</feature>
<feature type="region of interest" description="Disordered" evidence="1">
    <location>
        <begin position="321"/>
        <end position="359"/>
    </location>
</feature>
<dbReference type="Proteomes" id="UP000693981">
    <property type="component" value="Unassembled WGS sequence"/>
</dbReference>
<evidence type="ECO:0000256" key="1">
    <source>
        <dbReference type="SAM" id="MobiDB-lite"/>
    </source>
</evidence>
<proteinExistence type="predicted"/>
<dbReference type="PANTHER" id="PTHR13371">
    <property type="entry name" value="GLYCINE-, GLUTAMATE-, THIENYLCYCLOHEXYLPIPERIDINE-BINDING PROTEIN"/>
    <property type="match status" value="1"/>
</dbReference>
<accession>A0A8T1WWR5</accession>
<sequence length="540" mass="58789">MPGPELMSPGSAHRTDLKSGVESDNTAPKKKKGMLGRIKSSLSTTFGLRKSTATDSPTQKALVSVEPEITDIAGNKQENDDEDEDNNDSKESQNNETDNEGSLDRTDSDEVLQFQEPLSVPELDSDVKSGSLEHEMKSEAASDEVKQHDSDSGDSKNANREQTGQGEGDGAAAEAEHEELLHSDGKKEAIPEQEIYEEKAGYKDVPEEEEDHLEVFDDGGGNQQLQESPRHEPEYDEHEDQGDESDMNSPSEPLMIIGTALQGPSAADAFSFEQNEIQDDGPETVVLPTVSEQPFSSPVKRARPGPMLGLAAIWSPRSPFSPRHNLPDGPLLQGVREEAAEESKQTGTTPRQFSGRRNVNDSMNQEAPILSSAFSQGVNHAENALEEQREENRNDEPDDNEDTPDADSFDAGAIISAAFGERIVNMLSADPWGDRQDGFDAVKRAVKKADVSTTDSMTRQRLLCATISAVQCGVEDKVAPVMYCSLDCLRAVLKEFSRVPNDQVCSDSGENSAAALNTQLSSLVVDEKFHRADNSKHYVA</sequence>
<dbReference type="Pfam" id="PF21040">
    <property type="entry name" value="CEP104-like_TOG"/>
    <property type="match status" value="1"/>
</dbReference>
<evidence type="ECO:0000313" key="3">
    <source>
        <dbReference type="Proteomes" id="UP000693981"/>
    </source>
</evidence>
<dbReference type="PANTHER" id="PTHR13371:SF0">
    <property type="entry name" value="CENTROSOMAL PROTEIN OF 104 KDA"/>
    <property type="match status" value="1"/>
</dbReference>
<feature type="region of interest" description="Disordered" evidence="1">
    <location>
        <begin position="378"/>
        <end position="408"/>
    </location>
</feature>
<dbReference type="GO" id="GO:0005929">
    <property type="term" value="C:cilium"/>
    <property type="evidence" value="ECO:0007669"/>
    <property type="project" value="TreeGrafter"/>
</dbReference>
<evidence type="ECO:0000313" key="2">
    <source>
        <dbReference type="EMBL" id="KAG7398572.1"/>
    </source>
</evidence>